<dbReference type="AlphaFoldDB" id="A0A0J7KHJ0"/>
<evidence type="ECO:0000313" key="3">
    <source>
        <dbReference type="Proteomes" id="UP000036403"/>
    </source>
</evidence>
<feature type="compositionally biased region" description="Basic and acidic residues" evidence="1">
    <location>
        <begin position="164"/>
        <end position="189"/>
    </location>
</feature>
<gene>
    <name evidence="2" type="ORF">RF55_10630</name>
</gene>
<accession>A0A0J7KHJ0</accession>
<reference evidence="2 3" key="1">
    <citation type="submission" date="2015-04" db="EMBL/GenBank/DDBJ databases">
        <title>Lasius niger genome sequencing.</title>
        <authorList>
            <person name="Konorov E.A."/>
            <person name="Nikitin M.A."/>
            <person name="Kirill M.V."/>
            <person name="Chang P."/>
        </authorList>
    </citation>
    <scope>NUCLEOTIDE SEQUENCE [LARGE SCALE GENOMIC DNA]</scope>
    <source>
        <tissue evidence="2">Whole</tissue>
    </source>
</reference>
<dbReference type="Proteomes" id="UP000036403">
    <property type="component" value="Unassembled WGS sequence"/>
</dbReference>
<sequence length="218" mass="23904">MSRPFPESWYNIGFIQTYSESCALNKKGCHFPAAPANPSHMPSLAETSRTNSAIFRANFSRLNFDSGVKILGDIIKYDYPGKEEERKNGAGMHQRGWERKGAEEKQKEAAEASEVAAFKRSVVYRQEGSNDDWKGGFQQVGQRITPESGHRSDGEPRTGVARSTSRDDKKTSESHHHAERESGGGKEVAEIGSNGFDEGERGSLTLVIALVVGGKLGE</sequence>
<keyword evidence="3" id="KW-1185">Reference proteome</keyword>
<protein>
    <submittedName>
        <fullName evidence="2">Dynein heavy chain</fullName>
    </submittedName>
</protein>
<feature type="region of interest" description="Disordered" evidence="1">
    <location>
        <begin position="83"/>
        <end position="112"/>
    </location>
</feature>
<comment type="caution">
    <text evidence="2">The sequence shown here is derived from an EMBL/GenBank/DDBJ whole genome shotgun (WGS) entry which is preliminary data.</text>
</comment>
<dbReference type="PaxDb" id="67767-A0A0J7KHJ0"/>
<name>A0A0J7KHJ0_LASNI</name>
<feature type="compositionally biased region" description="Basic and acidic residues" evidence="1">
    <location>
        <begin position="95"/>
        <end position="110"/>
    </location>
</feature>
<proteinExistence type="predicted"/>
<organism evidence="2 3">
    <name type="scientific">Lasius niger</name>
    <name type="common">Black garden ant</name>
    <dbReference type="NCBI Taxonomy" id="67767"/>
    <lineage>
        <taxon>Eukaryota</taxon>
        <taxon>Metazoa</taxon>
        <taxon>Ecdysozoa</taxon>
        <taxon>Arthropoda</taxon>
        <taxon>Hexapoda</taxon>
        <taxon>Insecta</taxon>
        <taxon>Pterygota</taxon>
        <taxon>Neoptera</taxon>
        <taxon>Endopterygota</taxon>
        <taxon>Hymenoptera</taxon>
        <taxon>Apocrita</taxon>
        <taxon>Aculeata</taxon>
        <taxon>Formicoidea</taxon>
        <taxon>Formicidae</taxon>
        <taxon>Formicinae</taxon>
        <taxon>Lasius</taxon>
        <taxon>Lasius</taxon>
    </lineage>
</organism>
<dbReference type="EMBL" id="LBMM01007474">
    <property type="protein sequence ID" value="KMQ89712.1"/>
    <property type="molecule type" value="Genomic_DNA"/>
</dbReference>
<feature type="region of interest" description="Disordered" evidence="1">
    <location>
        <begin position="143"/>
        <end position="199"/>
    </location>
</feature>
<evidence type="ECO:0000256" key="1">
    <source>
        <dbReference type="SAM" id="MobiDB-lite"/>
    </source>
</evidence>
<evidence type="ECO:0000313" key="2">
    <source>
        <dbReference type="EMBL" id="KMQ89712.1"/>
    </source>
</evidence>